<accession>A0A8J5V4P5</accession>
<feature type="compositionally biased region" description="Basic and acidic residues" evidence="3">
    <location>
        <begin position="198"/>
        <end position="207"/>
    </location>
</feature>
<feature type="region of interest" description="Disordered" evidence="3">
    <location>
        <begin position="193"/>
        <end position="267"/>
    </location>
</feature>
<keyword evidence="4" id="KW-0732">Signal</keyword>
<keyword evidence="6" id="KW-1185">Reference proteome</keyword>
<protein>
    <submittedName>
        <fullName evidence="5">Uncharacterized protein</fullName>
    </submittedName>
</protein>
<evidence type="ECO:0000256" key="4">
    <source>
        <dbReference type="SAM" id="SignalP"/>
    </source>
</evidence>
<dbReference type="PROSITE" id="PS51450">
    <property type="entry name" value="LRR"/>
    <property type="match status" value="2"/>
</dbReference>
<evidence type="ECO:0000256" key="1">
    <source>
        <dbReference type="ARBA" id="ARBA00022614"/>
    </source>
</evidence>
<feature type="chain" id="PRO_5035248101" evidence="4">
    <location>
        <begin position="23"/>
        <end position="267"/>
    </location>
</feature>
<keyword evidence="1" id="KW-0433">Leucine-rich repeat</keyword>
<dbReference type="InterPro" id="IPR001611">
    <property type="entry name" value="Leu-rich_rpt"/>
</dbReference>
<feature type="signal peptide" evidence="4">
    <location>
        <begin position="1"/>
        <end position="22"/>
    </location>
</feature>
<proteinExistence type="predicted"/>
<evidence type="ECO:0000256" key="3">
    <source>
        <dbReference type="SAM" id="MobiDB-lite"/>
    </source>
</evidence>
<evidence type="ECO:0000256" key="2">
    <source>
        <dbReference type="ARBA" id="ARBA00022737"/>
    </source>
</evidence>
<feature type="compositionally biased region" description="Basic residues" evidence="3">
    <location>
        <begin position="220"/>
        <end position="229"/>
    </location>
</feature>
<sequence>MVRLSRIACMLAALTVPSNALAQLLGRWNSAVKAAWALKRPVKAFSFEGAGSDQLAEGPSRGNKRGATVGGDNPNDSGEREGPYGPKGRLRPEDPKPYAGGLSNGAAIRELYLDGNKISDVEGLHRLQKLAVLDLSFNKITTTKALGQLVANYSSLRALNLVGNAVQKNIGDDALRKAVAGLLPLLEYLNKQPVRPQRAREAAKDSVAKAALGGNSGWSSRRRASKSSRRLSQSPGSSAKNRGREGSGSTRSRSKSRPHQGSSLARM</sequence>
<dbReference type="PANTHER" id="PTHR15454:SF37">
    <property type="entry name" value="OUTER ARM DYNEIN LIGHT CHAIN 1 PROTEIN"/>
    <property type="match status" value="1"/>
</dbReference>
<comment type="caution">
    <text evidence="5">The sequence shown here is derived from an EMBL/GenBank/DDBJ whole genome shotgun (WGS) entry which is preliminary data.</text>
</comment>
<keyword evidence="2" id="KW-0677">Repeat</keyword>
<dbReference type="InterPro" id="IPR025875">
    <property type="entry name" value="Leu-rich_rpt_4"/>
</dbReference>
<dbReference type="FunFam" id="3.80.10.10:FF:000200">
    <property type="entry name" value="Outer arm dynein light chain 1 protein"/>
    <property type="match status" value="1"/>
</dbReference>
<reference evidence="5" key="1">
    <citation type="journal article" date="2021" name="bioRxiv">
        <title>Whole Genome Assembly and Annotation of Northern Wild Rice, Zizania palustris L., Supports a Whole Genome Duplication in the Zizania Genus.</title>
        <authorList>
            <person name="Haas M."/>
            <person name="Kono T."/>
            <person name="Macchietto M."/>
            <person name="Millas R."/>
            <person name="McGilp L."/>
            <person name="Shao M."/>
            <person name="Duquette J."/>
            <person name="Hirsch C.N."/>
            <person name="Kimball J."/>
        </authorList>
    </citation>
    <scope>NUCLEOTIDE SEQUENCE</scope>
    <source>
        <tissue evidence="5">Fresh leaf tissue</tissue>
    </source>
</reference>
<dbReference type="OrthoDB" id="1904536at2759"/>
<organism evidence="5 6">
    <name type="scientific">Zizania palustris</name>
    <name type="common">Northern wild rice</name>
    <dbReference type="NCBI Taxonomy" id="103762"/>
    <lineage>
        <taxon>Eukaryota</taxon>
        <taxon>Viridiplantae</taxon>
        <taxon>Streptophyta</taxon>
        <taxon>Embryophyta</taxon>
        <taxon>Tracheophyta</taxon>
        <taxon>Spermatophyta</taxon>
        <taxon>Magnoliopsida</taxon>
        <taxon>Liliopsida</taxon>
        <taxon>Poales</taxon>
        <taxon>Poaceae</taxon>
        <taxon>BOP clade</taxon>
        <taxon>Oryzoideae</taxon>
        <taxon>Oryzeae</taxon>
        <taxon>Zizaniinae</taxon>
        <taxon>Zizania</taxon>
    </lineage>
</organism>
<dbReference type="EMBL" id="JAAALK010000289">
    <property type="protein sequence ID" value="KAG8051075.1"/>
    <property type="molecule type" value="Genomic_DNA"/>
</dbReference>
<dbReference type="Pfam" id="PF12799">
    <property type="entry name" value="LRR_4"/>
    <property type="match status" value="1"/>
</dbReference>
<dbReference type="PANTHER" id="PTHR15454">
    <property type="entry name" value="NISCHARIN RELATED"/>
    <property type="match status" value="1"/>
</dbReference>
<dbReference type="GO" id="GO:0005737">
    <property type="term" value="C:cytoplasm"/>
    <property type="evidence" value="ECO:0007669"/>
    <property type="project" value="TreeGrafter"/>
</dbReference>
<dbReference type="Proteomes" id="UP000729402">
    <property type="component" value="Unassembled WGS sequence"/>
</dbReference>
<name>A0A8J5V4P5_ZIZPA</name>
<evidence type="ECO:0000313" key="5">
    <source>
        <dbReference type="EMBL" id="KAG8051075.1"/>
    </source>
</evidence>
<dbReference type="AlphaFoldDB" id="A0A8J5V4P5"/>
<gene>
    <name evidence="5" type="ORF">GUJ93_ZPchr0009g572</name>
</gene>
<feature type="region of interest" description="Disordered" evidence="3">
    <location>
        <begin position="51"/>
        <end position="99"/>
    </location>
</feature>
<evidence type="ECO:0000313" key="6">
    <source>
        <dbReference type="Proteomes" id="UP000729402"/>
    </source>
</evidence>
<reference evidence="5" key="2">
    <citation type="submission" date="2021-02" db="EMBL/GenBank/DDBJ databases">
        <authorList>
            <person name="Kimball J.A."/>
            <person name="Haas M.W."/>
            <person name="Macchietto M."/>
            <person name="Kono T."/>
            <person name="Duquette J."/>
            <person name="Shao M."/>
        </authorList>
    </citation>
    <scope>NUCLEOTIDE SEQUENCE</scope>
    <source>
        <tissue evidence="5">Fresh leaf tissue</tissue>
    </source>
</reference>